<gene>
    <name evidence="1" type="ORF">SAMN05421818_102164</name>
</gene>
<name>A0A1G8BPA1_9FLAO</name>
<accession>A0A1G8BPA1</accession>
<evidence type="ECO:0000313" key="2">
    <source>
        <dbReference type="Proteomes" id="UP000243588"/>
    </source>
</evidence>
<organism evidence="1 2">
    <name type="scientific">Myroides phaeus</name>
    <dbReference type="NCBI Taxonomy" id="702745"/>
    <lineage>
        <taxon>Bacteria</taxon>
        <taxon>Pseudomonadati</taxon>
        <taxon>Bacteroidota</taxon>
        <taxon>Flavobacteriia</taxon>
        <taxon>Flavobacteriales</taxon>
        <taxon>Flavobacteriaceae</taxon>
        <taxon>Myroides</taxon>
    </lineage>
</organism>
<proteinExistence type="predicted"/>
<protein>
    <submittedName>
        <fullName evidence="1">Uncharacterized protein</fullName>
    </submittedName>
</protein>
<keyword evidence="2" id="KW-1185">Reference proteome</keyword>
<dbReference type="AlphaFoldDB" id="A0A1G8BPA1"/>
<reference evidence="2" key="1">
    <citation type="submission" date="2016-10" db="EMBL/GenBank/DDBJ databases">
        <authorList>
            <person name="Varghese N."/>
            <person name="Submissions S."/>
        </authorList>
    </citation>
    <scope>NUCLEOTIDE SEQUENCE [LARGE SCALE GENOMIC DNA]</scope>
    <source>
        <strain evidence="2">DSM 23313</strain>
    </source>
</reference>
<dbReference type="Proteomes" id="UP000243588">
    <property type="component" value="Unassembled WGS sequence"/>
</dbReference>
<evidence type="ECO:0000313" key="1">
    <source>
        <dbReference type="EMBL" id="SDH34894.1"/>
    </source>
</evidence>
<sequence length="211" mass="24049">MCKLVLIMSRLVFSVIFVCCSFMGFGQQNRPKVEVNVLDSKAKDKSLVTVVLLNNTNDTYWFPWDTSDLAYSASIGSTYENMVFLLQQKVYNVADKVDEPVLVSANFDSSAILAKWQEKVKSKTVNDYVILKPKSHIQLRLPFKVVKELVPAWYAPKEKVVEGGFEYYVSYNLIPKNVEQLVGEKIFSQVKAKGYKLYTEPLKSNKVPIVK</sequence>
<dbReference type="EMBL" id="FNDQ01000002">
    <property type="protein sequence ID" value="SDH34894.1"/>
    <property type="molecule type" value="Genomic_DNA"/>
</dbReference>